<evidence type="ECO:0000256" key="7">
    <source>
        <dbReference type="SAM" id="MobiDB-lite"/>
    </source>
</evidence>
<evidence type="ECO:0000313" key="11">
    <source>
        <dbReference type="Proteomes" id="UP000318801"/>
    </source>
</evidence>
<comment type="catalytic activity">
    <reaction evidence="5 6">
        <text>Exonucleolytic cleavage in either 5'- to 3'- or 3'- to 5'-direction to yield nucleoside 5'-phosphates.</text>
        <dbReference type="EC" id="3.1.11.6"/>
    </reaction>
</comment>
<dbReference type="OrthoDB" id="9802795at2"/>
<proteinExistence type="inferred from homology"/>
<dbReference type="EMBL" id="VHLG01000015">
    <property type="protein sequence ID" value="TPW27831.1"/>
    <property type="molecule type" value="Genomic_DNA"/>
</dbReference>
<feature type="domain" description="OB-fold nucleic acid binding" evidence="9">
    <location>
        <begin position="16"/>
        <end position="109"/>
    </location>
</feature>
<comment type="function">
    <text evidence="5">Bidirectionally degrades single-stranded DNA into large acid-insoluble oligonucleotides, which are then degraded further into small acid-soluble oligonucleotides.</text>
</comment>
<dbReference type="InterPro" id="IPR003753">
    <property type="entry name" value="Exonuc_VII_L"/>
</dbReference>
<feature type="region of interest" description="Disordered" evidence="7">
    <location>
        <begin position="460"/>
        <end position="493"/>
    </location>
</feature>
<sequence length="493" mass="53070">MQSLFDTDSATNLPEFTVSELSGAIKRTVEDRFDRIRLRGEISGYRGPHSSGHAYFSLKDERSRIDTVIWRGTFSGLAIKPEEGMEVIVTGKVTTFPGASKYQLVVEALEPAGAGALMALLEERRKKLAAEGLFDAAKKRPLPFMPKVIGVITSPTGAVIRDILHRISDRFPVHVVVWPVKVQGEGSGDQVAAAISGFNAIAPGGPIARPDVLIVARGGGSLEDLWGFNDEAVVRAAADSAIPLISAVGHETDWTLIDHAADYRAPTPTGAAERAVPVKAELVADQARLAARLATAVSRLMDFRRQTLSGLARGLPSLDQLLALPRRRFDEAAMRLTRALELNTINKRRLFEQRASGLAGLPQRLATKVENARERIHVLGLRADTALNAGMKTRRATLVSQERVLNSLSYRNVLERGFAVIRNADGRPLTRRAGISNGDGLEIEFADGRLAAAAGEAVDAPLPAASKPKKAAAKKPVAAKRKKDDDSGQGSLF</sequence>
<dbReference type="Pfam" id="PF02601">
    <property type="entry name" value="Exonuc_VII_L"/>
    <property type="match status" value="1"/>
</dbReference>
<dbReference type="RefSeq" id="WP_141150640.1">
    <property type="nucleotide sequence ID" value="NZ_VHLG01000015.1"/>
</dbReference>
<evidence type="ECO:0000256" key="5">
    <source>
        <dbReference type="HAMAP-Rule" id="MF_00378"/>
    </source>
</evidence>
<name>A0A506U3G9_9HYPH</name>
<dbReference type="HAMAP" id="MF_00378">
    <property type="entry name" value="Exonuc_7_L"/>
    <property type="match status" value="1"/>
</dbReference>
<comment type="subunit">
    <text evidence="5">Heterooligomer composed of large and small subunits.</text>
</comment>
<dbReference type="PANTHER" id="PTHR30008">
    <property type="entry name" value="EXODEOXYRIBONUCLEASE 7 LARGE SUBUNIT"/>
    <property type="match status" value="1"/>
</dbReference>
<evidence type="ECO:0000259" key="9">
    <source>
        <dbReference type="Pfam" id="PF13742"/>
    </source>
</evidence>
<dbReference type="CDD" id="cd04489">
    <property type="entry name" value="ExoVII_LU_OBF"/>
    <property type="match status" value="1"/>
</dbReference>
<dbReference type="Proteomes" id="UP000318801">
    <property type="component" value="Unassembled WGS sequence"/>
</dbReference>
<keyword evidence="3 5" id="KW-0378">Hydrolase</keyword>
<feature type="compositionally biased region" description="Basic residues" evidence="7">
    <location>
        <begin position="467"/>
        <end position="481"/>
    </location>
</feature>
<comment type="caution">
    <text evidence="10">The sequence shown here is derived from an EMBL/GenBank/DDBJ whole genome shotgun (WGS) entry which is preliminary data.</text>
</comment>
<dbReference type="GO" id="GO:0006308">
    <property type="term" value="P:DNA catabolic process"/>
    <property type="evidence" value="ECO:0007669"/>
    <property type="project" value="UniProtKB-UniRule"/>
</dbReference>
<gene>
    <name evidence="5" type="primary">xseA</name>
    <name evidence="10" type="ORF">FJU08_19070</name>
</gene>
<comment type="similarity">
    <text evidence="5 6">Belongs to the XseA family.</text>
</comment>
<dbReference type="InterPro" id="IPR020579">
    <property type="entry name" value="Exonuc_VII_lsu_C"/>
</dbReference>
<organism evidence="10 11">
    <name type="scientific">Martelella alba</name>
    <dbReference type="NCBI Taxonomy" id="2590451"/>
    <lineage>
        <taxon>Bacteria</taxon>
        <taxon>Pseudomonadati</taxon>
        <taxon>Pseudomonadota</taxon>
        <taxon>Alphaproteobacteria</taxon>
        <taxon>Hyphomicrobiales</taxon>
        <taxon>Aurantimonadaceae</taxon>
        <taxon>Martelella</taxon>
    </lineage>
</organism>
<dbReference type="AlphaFoldDB" id="A0A506U3G9"/>
<evidence type="ECO:0000256" key="3">
    <source>
        <dbReference type="ARBA" id="ARBA00022801"/>
    </source>
</evidence>
<dbReference type="EC" id="3.1.11.6" evidence="5"/>
<dbReference type="GO" id="GO:0005737">
    <property type="term" value="C:cytoplasm"/>
    <property type="evidence" value="ECO:0007669"/>
    <property type="project" value="UniProtKB-SubCell"/>
</dbReference>
<evidence type="ECO:0000256" key="4">
    <source>
        <dbReference type="ARBA" id="ARBA00022839"/>
    </source>
</evidence>
<reference evidence="10 11" key="1">
    <citation type="submission" date="2019-06" db="EMBL/GenBank/DDBJ databases">
        <authorList>
            <person name="Li M."/>
        </authorList>
    </citation>
    <scope>NUCLEOTIDE SEQUENCE [LARGE SCALE GENOMIC DNA]</scope>
    <source>
        <strain evidence="10 11">BGMRC2036</strain>
    </source>
</reference>
<dbReference type="GO" id="GO:0009318">
    <property type="term" value="C:exodeoxyribonuclease VII complex"/>
    <property type="evidence" value="ECO:0007669"/>
    <property type="project" value="UniProtKB-UniRule"/>
</dbReference>
<dbReference type="NCBIfam" id="TIGR00237">
    <property type="entry name" value="xseA"/>
    <property type="match status" value="1"/>
</dbReference>
<feature type="domain" description="Exonuclease VII large subunit C-terminal" evidence="8">
    <location>
        <begin position="133"/>
        <end position="452"/>
    </location>
</feature>
<evidence type="ECO:0000313" key="10">
    <source>
        <dbReference type="EMBL" id="TPW27831.1"/>
    </source>
</evidence>
<protein>
    <recommendedName>
        <fullName evidence="5">Exodeoxyribonuclease 7 large subunit</fullName>
        <ecNumber evidence="5">3.1.11.6</ecNumber>
    </recommendedName>
    <alternativeName>
        <fullName evidence="5">Exodeoxyribonuclease VII large subunit</fullName>
        <shortName evidence="5">Exonuclease VII large subunit</shortName>
    </alternativeName>
</protein>
<evidence type="ECO:0000256" key="1">
    <source>
        <dbReference type="ARBA" id="ARBA00022490"/>
    </source>
</evidence>
<dbReference type="Pfam" id="PF13742">
    <property type="entry name" value="tRNA_anti_2"/>
    <property type="match status" value="1"/>
</dbReference>
<dbReference type="InterPro" id="IPR025824">
    <property type="entry name" value="OB-fold_nuc-bd_dom"/>
</dbReference>
<evidence type="ECO:0000259" key="8">
    <source>
        <dbReference type="Pfam" id="PF02601"/>
    </source>
</evidence>
<evidence type="ECO:0000256" key="2">
    <source>
        <dbReference type="ARBA" id="ARBA00022722"/>
    </source>
</evidence>
<keyword evidence="1 5" id="KW-0963">Cytoplasm</keyword>
<keyword evidence="11" id="KW-1185">Reference proteome</keyword>
<keyword evidence="2 5" id="KW-0540">Nuclease</keyword>
<dbReference type="GO" id="GO:0003676">
    <property type="term" value="F:nucleic acid binding"/>
    <property type="evidence" value="ECO:0007669"/>
    <property type="project" value="InterPro"/>
</dbReference>
<dbReference type="GO" id="GO:0008855">
    <property type="term" value="F:exodeoxyribonuclease VII activity"/>
    <property type="evidence" value="ECO:0007669"/>
    <property type="project" value="UniProtKB-UniRule"/>
</dbReference>
<comment type="subcellular location">
    <subcellularLocation>
        <location evidence="5 6">Cytoplasm</location>
    </subcellularLocation>
</comment>
<evidence type="ECO:0000256" key="6">
    <source>
        <dbReference type="RuleBase" id="RU004355"/>
    </source>
</evidence>
<keyword evidence="4 5" id="KW-0269">Exonuclease</keyword>
<dbReference type="PANTHER" id="PTHR30008:SF0">
    <property type="entry name" value="EXODEOXYRIBONUCLEASE 7 LARGE SUBUNIT"/>
    <property type="match status" value="1"/>
</dbReference>
<accession>A0A506U3G9</accession>